<accession>A0A0S7YGS1</accession>
<evidence type="ECO:0000256" key="5">
    <source>
        <dbReference type="SAM" id="Phobius"/>
    </source>
</evidence>
<dbReference type="AlphaFoldDB" id="A0A0S7YGS1"/>
<evidence type="ECO:0000313" key="6">
    <source>
        <dbReference type="EMBL" id="KPJ73965.1"/>
    </source>
</evidence>
<comment type="subcellular location">
    <subcellularLocation>
        <location evidence="1">Endomembrane system</location>
        <topology evidence="1">Multi-pass membrane protein</topology>
    </subcellularLocation>
</comment>
<feature type="transmembrane region" description="Helical" evidence="5">
    <location>
        <begin position="79"/>
        <end position="101"/>
    </location>
</feature>
<evidence type="ECO:0000256" key="2">
    <source>
        <dbReference type="ARBA" id="ARBA00022692"/>
    </source>
</evidence>
<feature type="transmembrane region" description="Helical" evidence="5">
    <location>
        <begin position="128"/>
        <end position="146"/>
    </location>
</feature>
<feature type="transmembrane region" description="Helical" evidence="5">
    <location>
        <begin position="192"/>
        <end position="211"/>
    </location>
</feature>
<reference evidence="6 7" key="1">
    <citation type="journal article" date="2015" name="Microbiome">
        <title>Genomic resolution of linkages in carbon, nitrogen, and sulfur cycling among widespread estuary sediment bacteria.</title>
        <authorList>
            <person name="Baker B.J."/>
            <person name="Lazar C.S."/>
            <person name="Teske A.P."/>
            <person name="Dick G.J."/>
        </authorList>
    </citation>
    <scope>NUCLEOTIDE SEQUENCE [LARGE SCALE GENOMIC DNA]</scope>
    <source>
        <strain evidence="6">DG_78</strain>
    </source>
</reference>
<evidence type="ECO:0008006" key="8">
    <source>
        <dbReference type="Google" id="ProtNLM"/>
    </source>
</evidence>
<proteinExistence type="predicted"/>
<evidence type="ECO:0000256" key="4">
    <source>
        <dbReference type="ARBA" id="ARBA00023136"/>
    </source>
</evidence>
<evidence type="ECO:0000313" key="7">
    <source>
        <dbReference type="Proteomes" id="UP000051012"/>
    </source>
</evidence>
<keyword evidence="4 5" id="KW-0472">Membrane</keyword>
<gene>
    <name evidence="6" type="ORF">AMJ52_02390</name>
</gene>
<name>A0A0S7YGS1_UNCT6</name>
<dbReference type="Gene3D" id="1.20.120.1630">
    <property type="match status" value="1"/>
</dbReference>
<dbReference type="InterPro" id="IPR007318">
    <property type="entry name" value="Phopholipid_MeTrfase"/>
</dbReference>
<dbReference type="Pfam" id="PF04191">
    <property type="entry name" value="PEMT"/>
    <property type="match status" value="1"/>
</dbReference>
<evidence type="ECO:0000256" key="3">
    <source>
        <dbReference type="ARBA" id="ARBA00022989"/>
    </source>
</evidence>
<keyword evidence="2 5" id="KW-0812">Transmembrane</keyword>
<dbReference type="EMBL" id="LJNI01000020">
    <property type="protein sequence ID" value="KPJ73965.1"/>
    <property type="molecule type" value="Genomic_DNA"/>
</dbReference>
<dbReference type="Proteomes" id="UP000051012">
    <property type="component" value="Unassembled WGS sequence"/>
</dbReference>
<feature type="transmembrane region" description="Helical" evidence="5">
    <location>
        <begin position="38"/>
        <end position="59"/>
    </location>
</feature>
<comment type="caution">
    <text evidence="6">The sequence shown here is derived from an EMBL/GenBank/DDBJ whole genome shotgun (WGS) entry which is preliminary data.</text>
</comment>
<dbReference type="GO" id="GO:0012505">
    <property type="term" value="C:endomembrane system"/>
    <property type="evidence" value="ECO:0007669"/>
    <property type="project" value="UniProtKB-SubCell"/>
</dbReference>
<dbReference type="PANTHER" id="PTHR12714">
    <property type="entry name" value="PROTEIN-S ISOPRENYLCYSTEINE O-METHYLTRANSFERASE"/>
    <property type="match status" value="1"/>
</dbReference>
<feature type="transmembrane region" description="Helical" evidence="5">
    <location>
        <begin position="6"/>
        <end position="26"/>
    </location>
</feature>
<evidence type="ECO:0000256" key="1">
    <source>
        <dbReference type="ARBA" id="ARBA00004127"/>
    </source>
</evidence>
<dbReference type="PANTHER" id="PTHR12714:SF24">
    <property type="entry name" value="SLR1182 PROTEIN"/>
    <property type="match status" value="1"/>
</dbReference>
<sequence length="213" mass="24440">MSYTWMIRVVLIIGLFIYLLLSRTILRERKKYHTVLESGPLNVVFIIIYNALCYLAVGIRSNPHVIKKPYVFETSLVANWYSIMGQILFVGSAFLLIYAVIKRKAIGAQDTGGKLLTSGIYSFTRHPIYLGIVLISLGIAIVRINVDGMIVFPLVFFANFIQAKFEEIYDVGVRFKDEYHQYTKRTRMFGPLWFWIVIVLLLTAPLIISFTQG</sequence>
<dbReference type="GO" id="GO:0016740">
    <property type="term" value="F:transferase activity"/>
    <property type="evidence" value="ECO:0007669"/>
    <property type="project" value="UniProtKB-ARBA"/>
</dbReference>
<keyword evidence="3 5" id="KW-1133">Transmembrane helix</keyword>
<organism evidence="6 7">
    <name type="scientific">candidate division TA06 bacterium DG_78</name>
    <dbReference type="NCBI Taxonomy" id="1703772"/>
    <lineage>
        <taxon>Bacteria</taxon>
        <taxon>Bacteria division TA06</taxon>
    </lineage>
</organism>
<protein>
    <recommendedName>
        <fullName evidence="8">Steroid 5-alpha reductase C-terminal domain-containing protein</fullName>
    </recommendedName>
</protein>